<dbReference type="AlphaFoldDB" id="A0A8H7DZC8"/>
<proteinExistence type="predicted"/>
<evidence type="ECO:0000313" key="1">
    <source>
        <dbReference type="EMBL" id="KAF7502363.1"/>
    </source>
</evidence>
<gene>
    <name evidence="1" type="ORF">GJ744_005984</name>
</gene>
<dbReference type="Proteomes" id="UP000606974">
    <property type="component" value="Unassembled WGS sequence"/>
</dbReference>
<name>A0A8H7DZC8_9EURO</name>
<dbReference type="OrthoDB" id="5362512at2759"/>
<evidence type="ECO:0008006" key="3">
    <source>
        <dbReference type="Google" id="ProtNLM"/>
    </source>
</evidence>
<comment type="caution">
    <text evidence="1">The sequence shown here is derived from an EMBL/GenBank/DDBJ whole genome shotgun (WGS) entry which is preliminary data.</text>
</comment>
<keyword evidence="2" id="KW-1185">Reference proteome</keyword>
<sequence length="338" mass="38784">MESIFSAAYCRIAATAAVNLNTGFLKRDISTKYVYVQDASGKFYISTDIDDFDNDVGKAQLDTRAWVMQEEVLARRTIHFSAAQTYWECGEGVYCENLTMLESPYRGKYFTLDPKFPVRLLQSGIVRTLSCITFIFQNYSNRKLTYPTDRCVAISGLVGRMASALKCEHRYGILGRYLHRNLLWQASNGKLEEIAYDCHVPSWSWMAYSGGIQFIDIPLGEVEWIDHLRFDEECDCDHAIIANLAKFRNCTMKLHGEQYTISDQDGRERGWIRYDVKDGEELCKGQCIVLGRMMESHTERYYLVVVRSTRVDGEYNRIGVGIIDSCCVLREGIEVRVV</sequence>
<dbReference type="EMBL" id="JAACFV010000263">
    <property type="protein sequence ID" value="KAF7502363.1"/>
    <property type="molecule type" value="Genomic_DNA"/>
</dbReference>
<protein>
    <recommendedName>
        <fullName evidence="3">Heterokaryon incompatibility domain-containing protein</fullName>
    </recommendedName>
</protein>
<dbReference type="PANTHER" id="PTHR33112">
    <property type="entry name" value="DOMAIN PROTEIN, PUTATIVE-RELATED"/>
    <property type="match status" value="1"/>
</dbReference>
<organism evidence="1 2">
    <name type="scientific">Endocarpon pusillum</name>
    <dbReference type="NCBI Taxonomy" id="364733"/>
    <lineage>
        <taxon>Eukaryota</taxon>
        <taxon>Fungi</taxon>
        <taxon>Dikarya</taxon>
        <taxon>Ascomycota</taxon>
        <taxon>Pezizomycotina</taxon>
        <taxon>Eurotiomycetes</taxon>
        <taxon>Chaetothyriomycetidae</taxon>
        <taxon>Verrucariales</taxon>
        <taxon>Verrucariaceae</taxon>
        <taxon>Endocarpon</taxon>
    </lineage>
</organism>
<evidence type="ECO:0000313" key="2">
    <source>
        <dbReference type="Proteomes" id="UP000606974"/>
    </source>
</evidence>
<reference evidence="1" key="1">
    <citation type="submission" date="2020-02" db="EMBL/GenBank/DDBJ databases">
        <authorList>
            <person name="Palmer J.M."/>
        </authorList>
    </citation>
    <scope>NUCLEOTIDE SEQUENCE</scope>
    <source>
        <strain evidence="1">EPUS1.4</strain>
        <tissue evidence="1">Thallus</tissue>
    </source>
</reference>
<dbReference type="PANTHER" id="PTHR33112:SF10">
    <property type="entry name" value="TOL"/>
    <property type="match status" value="1"/>
</dbReference>
<accession>A0A8H7DZC8</accession>